<evidence type="ECO:0008006" key="4">
    <source>
        <dbReference type="Google" id="ProtNLM"/>
    </source>
</evidence>
<keyword evidence="1" id="KW-1133">Transmembrane helix</keyword>
<dbReference type="EMBL" id="PFAV01000027">
    <property type="protein sequence ID" value="PIR91589.1"/>
    <property type="molecule type" value="Genomic_DNA"/>
</dbReference>
<evidence type="ECO:0000313" key="3">
    <source>
        <dbReference type="Proteomes" id="UP000228906"/>
    </source>
</evidence>
<sequence length="126" mass="13680">MVKKTIAKKQGGSNAAEMIALGASLAGLAAGAYFFLGPKGKKNQKYAKAWAIKMKGDVIEKLETAREVSEPVYHQIIDSVAAKYEKGMKASREEVSELAQDLKKHWKTISNTGRAAKRQTAKKAGK</sequence>
<proteinExistence type="predicted"/>
<evidence type="ECO:0000313" key="2">
    <source>
        <dbReference type="EMBL" id="PIR91589.1"/>
    </source>
</evidence>
<dbReference type="AlphaFoldDB" id="A0A2H0UZG3"/>
<protein>
    <recommendedName>
        <fullName evidence="4">YtxH domain-containing protein</fullName>
    </recommendedName>
</protein>
<dbReference type="Proteomes" id="UP000228906">
    <property type="component" value="Unassembled WGS sequence"/>
</dbReference>
<gene>
    <name evidence="2" type="ORF">COU03_01530</name>
</gene>
<keyword evidence="1" id="KW-0472">Membrane</keyword>
<feature type="transmembrane region" description="Helical" evidence="1">
    <location>
        <begin position="18"/>
        <end position="36"/>
    </location>
</feature>
<evidence type="ECO:0000256" key="1">
    <source>
        <dbReference type="SAM" id="Phobius"/>
    </source>
</evidence>
<name>A0A2H0UZG3_9BACT</name>
<organism evidence="2 3">
    <name type="scientific">bacterium (Candidatus Gribaldobacteria) CG10_big_fil_rev_8_21_14_0_10_41_12</name>
    <dbReference type="NCBI Taxonomy" id="2014277"/>
    <lineage>
        <taxon>Bacteria</taxon>
        <taxon>Candidatus Gribaldobacteria</taxon>
    </lineage>
</organism>
<keyword evidence="1" id="KW-0812">Transmembrane</keyword>
<reference evidence="3" key="1">
    <citation type="submission" date="2017-09" db="EMBL/GenBank/DDBJ databases">
        <title>Depth-based differentiation of microbial function through sediment-hosted aquifers and enrichment of novel symbionts in the deep terrestrial subsurface.</title>
        <authorList>
            <person name="Probst A.J."/>
            <person name="Ladd B."/>
            <person name="Jarett J.K."/>
            <person name="Geller-Mcgrath D.E."/>
            <person name="Sieber C.M.K."/>
            <person name="Emerson J.B."/>
            <person name="Anantharaman K."/>
            <person name="Thomas B.C."/>
            <person name="Malmstrom R."/>
            <person name="Stieglmeier M."/>
            <person name="Klingl A."/>
            <person name="Woyke T."/>
            <person name="Ryan C.M."/>
            <person name="Banfield J.F."/>
        </authorList>
    </citation>
    <scope>NUCLEOTIDE SEQUENCE [LARGE SCALE GENOMIC DNA]</scope>
</reference>
<comment type="caution">
    <text evidence="2">The sequence shown here is derived from an EMBL/GenBank/DDBJ whole genome shotgun (WGS) entry which is preliminary data.</text>
</comment>
<accession>A0A2H0UZG3</accession>